<dbReference type="AlphaFoldDB" id="A0A975GQ97"/>
<dbReference type="Proteomes" id="UP000663722">
    <property type="component" value="Chromosome"/>
</dbReference>
<reference evidence="1" key="1">
    <citation type="journal article" date="2021" name="Microb. Physiol.">
        <title>Proteogenomic Insights into the Physiology of Marine, Sulfate-Reducing, Filamentous Desulfonema limicola and Desulfonema magnum.</title>
        <authorList>
            <person name="Schnaars V."/>
            <person name="Wohlbrand L."/>
            <person name="Scheve S."/>
            <person name="Hinrichs C."/>
            <person name="Reinhardt R."/>
            <person name="Rabus R."/>
        </authorList>
    </citation>
    <scope>NUCLEOTIDE SEQUENCE</scope>
    <source>
        <strain evidence="1">4be13</strain>
    </source>
</reference>
<sequence length="524" mass="59500">MTLTLSFHQKFKAVISSSEQLAGSSPLFQSEMVRLILSKENNAAPENRIEPFFGPHRVPGTSSIGLRKGFPELFQDTLKDRVETYDNWLNRIVTRTLMRMKNGSPVASATALSGEFREEVTEKVRIILEFRDNRGHPLCELIPQQMYEDVFIRMIMMITEKDTSPDEPYLYETFNKICHRLAMSLISCLDANGTLRPTDSGIRQLIHISVLSGYVGINLKSSASAASALLNQDLIPIEKTWIKDMNSVHAVSRDELDQVSKMMISLSSASGERFGLDSMDRYFQEVVDAEEPTLLVFFSDDYMESLVDLKRFEIMMQRNHQLYLLFVPRNGRYGNDFACDDLPDVLDDPVFAKLSLLRREGRFLVSSAGPMAGCMDVRHISEALIEQIEGLSRGKFLVFETKGCRNFEMLRGSLSAPWYTSFNCNRALSIRTVGIDMEPVFLRIPPGLTAYDGFTKPRVGATPSGRSQYVKFARMTTRDLYEALESKPYLELLRKSGNEFSVNCSLMEKCIQKKMTFPELLNTQ</sequence>
<name>A0A975GQ97_9BACT</name>
<gene>
    <name evidence="1" type="ORF">dnm_057110</name>
</gene>
<keyword evidence="2" id="KW-1185">Reference proteome</keyword>
<proteinExistence type="predicted"/>
<evidence type="ECO:0000313" key="2">
    <source>
        <dbReference type="Proteomes" id="UP000663722"/>
    </source>
</evidence>
<organism evidence="1 2">
    <name type="scientific">Desulfonema magnum</name>
    <dbReference type="NCBI Taxonomy" id="45655"/>
    <lineage>
        <taxon>Bacteria</taxon>
        <taxon>Pseudomonadati</taxon>
        <taxon>Thermodesulfobacteriota</taxon>
        <taxon>Desulfobacteria</taxon>
        <taxon>Desulfobacterales</taxon>
        <taxon>Desulfococcaceae</taxon>
        <taxon>Desulfonema</taxon>
    </lineage>
</organism>
<dbReference type="RefSeq" id="WP_207678177.1">
    <property type="nucleotide sequence ID" value="NZ_CP061800.1"/>
</dbReference>
<protein>
    <submittedName>
        <fullName evidence="1">Uncharacterized protein</fullName>
    </submittedName>
</protein>
<dbReference type="EMBL" id="CP061800">
    <property type="protein sequence ID" value="QTA89654.1"/>
    <property type="molecule type" value="Genomic_DNA"/>
</dbReference>
<dbReference type="KEGG" id="dmm:dnm_057110"/>
<evidence type="ECO:0000313" key="1">
    <source>
        <dbReference type="EMBL" id="QTA89654.1"/>
    </source>
</evidence>
<accession>A0A975GQ97</accession>